<evidence type="ECO:0000256" key="1">
    <source>
        <dbReference type="SAM" id="MobiDB-lite"/>
    </source>
</evidence>
<reference evidence="3 4" key="1">
    <citation type="submission" date="2024-09" db="EMBL/GenBank/DDBJ databases">
        <title>A chromosome-level genome assembly of Gray's grenadier anchovy, Coilia grayii.</title>
        <authorList>
            <person name="Fu Z."/>
        </authorList>
    </citation>
    <scope>NUCLEOTIDE SEQUENCE [LARGE SCALE GENOMIC DNA]</scope>
    <source>
        <strain evidence="3">G4</strain>
        <tissue evidence="3">Muscle</tissue>
    </source>
</reference>
<feature type="region of interest" description="Disordered" evidence="1">
    <location>
        <begin position="1"/>
        <end position="23"/>
    </location>
</feature>
<sequence length="245" mass="26570">MKSTARSQGLSATKPRFGKQKVYRGLGKAGAKRLGQMLRKAIQQREGEQGNGNKPLPKTPVGLLKHQADVMTRIISSERRKLVPRVSDLILQVIAQCKSQGGISMVELKKALAAGGYDASKNKVNRAVKGLVRTETLMQTSGKGTPESYSFNTKITKLKDDKKMRTRAARKRDAGKAMDQSPQVEPGATEKASKGSTEALIKPAERDKQTRKAAPGRKATEPAKNAKTKAKASPRQARKSPKKGV</sequence>
<evidence type="ECO:0000259" key="2">
    <source>
        <dbReference type="PROSITE" id="PS51504"/>
    </source>
</evidence>
<feature type="compositionally biased region" description="Polar residues" evidence="1">
    <location>
        <begin position="139"/>
        <end position="155"/>
    </location>
</feature>
<dbReference type="InterPro" id="IPR036388">
    <property type="entry name" value="WH-like_DNA-bd_sf"/>
</dbReference>
<dbReference type="Pfam" id="PF00538">
    <property type="entry name" value="Linker_histone"/>
    <property type="match status" value="1"/>
</dbReference>
<dbReference type="InterPro" id="IPR036390">
    <property type="entry name" value="WH_DNA-bd_sf"/>
</dbReference>
<dbReference type="Gene3D" id="1.10.10.10">
    <property type="entry name" value="Winged helix-like DNA-binding domain superfamily/Winged helix DNA-binding domain"/>
    <property type="match status" value="1"/>
</dbReference>
<dbReference type="PROSITE" id="PS51504">
    <property type="entry name" value="H15"/>
    <property type="match status" value="1"/>
</dbReference>
<gene>
    <name evidence="3" type="ORF">ACEWY4_019615</name>
</gene>
<organism evidence="3 4">
    <name type="scientific">Coilia grayii</name>
    <name type="common">Gray's grenadier anchovy</name>
    <dbReference type="NCBI Taxonomy" id="363190"/>
    <lineage>
        <taxon>Eukaryota</taxon>
        <taxon>Metazoa</taxon>
        <taxon>Chordata</taxon>
        <taxon>Craniata</taxon>
        <taxon>Vertebrata</taxon>
        <taxon>Euteleostomi</taxon>
        <taxon>Actinopterygii</taxon>
        <taxon>Neopterygii</taxon>
        <taxon>Teleostei</taxon>
        <taxon>Clupei</taxon>
        <taxon>Clupeiformes</taxon>
        <taxon>Clupeoidei</taxon>
        <taxon>Engraulidae</taxon>
        <taxon>Coilinae</taxon>
        <taxon>Coilia</taxon>
    </lineage>
</organism>
<evidence type="ECO:0000313" key="3">
    <source>
        <dbReference type="EMBL" id="KAL2084097.1"/>
    </source>
</evidence>
<name>A0ABD1JA67_9TELE</name>
<feature type="region of interest" description="Disordered" evidence="1">
    <location>
        <begin position="139"/>
        <end position="245"/>
    </location>
</feature>
<proteinExistence type="predicted"/>
<dbReference type="SUPFAM" id="SSF46785">
    <property type="entry name" value="Winged helix' DNA-binding domain"/>
    <property type="match status" value="1"/>
</dbReference>
<dbReference type="EMBL" id="JBHFQA010000017">
    <property type="protein sequence ID" value="KAL2084097.1"/>
    <property type="molecule type" value="Genomic_DNA"/>
</dbReference>
<feature type="compositionally biased region" description="Basic residues" evidence="1">
    <location>
        <begin position="226"/>
        <end position="245"/>
    </location>
</feature>
<feature type="domain" description="H15" evidence="2">
    <location>
        <begin position="82"/>
        <end position="153"/>
    </location>
</feature>
<dbReference type="SMART" id="SM00526">
    <property type="entry name" value="H15"/>
    <property type="match status" value="1"/>
</dbReference>
<evidence type="ECO:0000313" key="4">
    <source>
        <dbReference type="Proteomes" id="UP001591681"/>
    </source>
</evidence>
<dbReference type="Proteomes" id="UP001591681">
    <property type="component" value="Unassembled WGS sequence"/>
</dbReference>
<dbReference type="InterPro" id="IPR005818">
    <property type="entry name" value="Histone_H1/H5_H15"/>
</dbReference>
<feature type="compositionally biased region" description="Polar residues" evidence="1">
    <location>
        <begin position="1"/>
        <end position="11"/>
    </location>
</feature>
<accession>A0ABD1JA67</accession>
<comment type="caution">
    <text evidence="3">The sequence shown here is derived from an EMBL/GenBank/DDBJ whole genome shotgun (WGS) entry which is preliminary data.</text>
</comment>
<keyword evidence="4" id="KW-1185">Reference proteome</keyword>
<dbReference type="AlphaFoldDB" id="A0ABD1JA67"/>
<protein>
    <recommendedName>
        <fullName evidence="2">H15 domain-containing protein</fullName>
    </recommendedName>
</protein>